<dbReference type="KEGG" id="cput:CONPUDRAFT_136163"/>
<dbReference type="OrthoDB" id="2879636at2759"/>
<dbReference type="GeneID" id="19200859"/>
<protein>
    <recommendedName>
        <fullName evidence="1">BTB domain-containing protein</fullName>
    </recommendedName>
</protein>
<organism evidence="2 3">
    <name type="scientific">Coniophora puteana (strain RWD-64-598)</name>
    <name type="common">Brown rot fungus</name>
    <dbReference type="NCBI Taxonomy" id="741705"/>
    <lineage>
        <taxon>Eukaryota</taxon>
        <taxon>Fungi</taxon>
        <taxon>Dikarya</taxon>
        <taxon>Basidiomycota</taxon>
        <taxon>Agaricomycotina</taxon>
        <taxon>Agaricomycetes</taxon>
        <taxon>Agaricomycetidae</taxon>
        <taxon>Boletales</taxon>
        <taxon>Coniophorineae</taxon>
        <taxon>Coniophoraceae</taxon>
        <taxon>Coniophora</taxon>
    </lineage>
</organism>
<dbReference type="OMA" id="YRACEAC"/>
<keyword evidence="3" id="KW-1185">Reference proteome</keyword>
<sequence>MTVAADFSTNRHSTPIIKQPVTESPPVRHADLCFNDGNVAVLAAEQLFIVHRGLLSRNSDIFRRLLESTDSACDELEGRPVLRLSDRPDYVSYLLRALYDGISFLAYDAEGFPVLAGLLRLLTKYQILRIRGDVLRGLAAIWPTALAQWEAREGNITDAQGLYSPHKVFPHPIDVINLAREIGFHQVLPAAMYDLSRYNPSDTAAGHLSWDGSMSMLTREDLLNVLRGREHASRFFSTFIVNELEGRKPSSWCFRRKDDKSHERRACQIAFEAITFELLRDVNGVISNRPSDPLYAIADAELIQLKDDLVGNDGLSAMKTCEACRAEFSVSVEAVREEFWRKLPTWFGVEVPNWG</sequence>
<evidence type="ECO:0000313" key="3">
    <source>
        <dbReference type="Proteomes" id="UP000053558"/>
    </source>
</evidence>
<feature type="domain" description="BTB" evidence="1">
    <location>
        <begin position="37"/>
        <end position="101"/>
    </location>
</feature>
<comment type="caution">
    <text evidence="2">The sequence shown here is derived from an EMBL/GenBank/DDBJ whole genome shotgun (WGS) entry which is preliminary data.</text>
</comment>
<proteinExistence type="predicted"/>
<dbReference type="RefSeq" id="XP_007766882.1">
    <property type="nucleotide sequence ID" value="XM_007768692.1"/>
</dbReference>
<reference evidence="3" key="1">
    <citation type="journal article" date="2012" name="Science">
        <title>The Paleozoic origin of enzymatic lignin decomposition reconstructed from 31 fungal genomes.</title>
        <authorList>
            <person name="Floudas D."/>
            <person name="Binder M."/>
            <person name="Riley R."/>
            <person name="Barry K."/>
            <person name="Blanchette R.A."/>
            <person name="Henrissat B."/>
            <person name="Martinez A.T."/>
            <person name="Otillar R."/>
            <person name="Spatafora J.W."/>
            <person name="Yadav J.S."/>
            <person name="Aerts A."/>
            <person name="Benoit I."/>
            <person name="Boyd A."/>
            <person name="Carlson A."/>
            <person name="Copeland A."/>
            <person name="Coutinho P.M."/>
            <person name="de Vries R.P."/>
            <person name="Ferreira P."/>
            <person name="Findley K."/>
            <person name="Foster B."/>
            <person name="Gaskell J."/>
            <person name="Glotzer D."/>
            <person name="Gorecki P."/>
            <person name="Heitman J."/>
            <person name="Hesse C."/>
            <person name="Hori C."/>
            <person name="Igarashi K."/>
            <person name="Jurgens J.A."/>
            <person name="Kallen N."/>
            <person name="Kersten P."/>
            <person name="Kohler A."/>
            <person name="Kuees U."/>
            <person name="Kumar T.K.A."/>
            <person name="Kuo A."/>
            <person name="LaButti K."/>
            <person name="Larrondo L.F."/>
            <person name="Lindquist E."/>
            <person name="Ling A."/>
            <person name="Lombard V."/>
            <person name="Lucas S."/>
            <person name="Lundell T."/>
            <person name="Martin R."/>
            <person name="McLaughlin D.J."/>
            <person name="Morgenstern I."/>
            <person name="Morin E."/>
            <person name="Murat C."/>
            <person name="Nagy L.G."/>
            <person name="Nolan M."/>
            <person name="Ohm R.A."/>
            <person name="Patyshakuliyeva A."/>
            <person name="Rokas A."/>
            <person name="Ruiz-Duenas F.J."/>
            <person name="Sabat G."/>
            <person name="Salamov A."/>
            <person name="Samejima M."/>
            <person name="Schmutz J."/>
            <person name="Slot J.C."/>
            <person name="St John F."/>
            <person name="Stenlid J."/>
            <person name="Sun H."/>
            <person name="Sun S."/>
            <person name="Syed K."/>
            <person name="Tsang A."/>
            <person name="Wiebenga A."/>
            <person name="Young D."/>
            <person name="Pisabarro A."/>
            <person name="Eastwood D.C."/>
            <person name="Martin F."/>
            <person name="Cullen D."/>
            <person name="Grigoriev I.V."/>
            <person name="Hibbett D.S."/>
        </authorList>
    </citation>
    <scope>NUCLEOTIDE SEQUENCE [LARGE SCALE GENOMIC DNA]</scope>
    <source>
        <strain evidence="3">RWD-64-598 SS2</strain>
    </source>
</reference>
<dbReference type="PROSITE" id="PS50097">
    <property type="entry name" value="BTB"/>
    <property type="match status" value="1"/>
</dbReference>
<dbReference type="EMBL" id="JH711576">
    <property type="protein sequence ID" value="EIW83002.1"/>
    <property type="molecule type" value="Genomic_DNA"/>
</dbReference>
<dbReference type="AlphaFoldDB" id="A0A5M3MUZ9"/>
<gene>
    <name evidence="2" type="ORF">CONPUDRAFT_136163</name>
</gene>
<accession>A0A5M3MUZ9</accession>
<evidence type="ECO:0000313" key="2">
    <source>
        <dbReference type="EMBL" id="EIW83002.1"/>
    </source>
</evidence>
<dbReference type="Proteomes" id="UP000053558">
    <property type="component" value="Unassembled WGS sequence"/>
</dbReference>
<dbReference type="InterPro" id="IPR000210">
    <property type="entry name" value="BTB/POZ_dom"/>
</dbReference>
<name>A0A5M3MUZ9_CONPW</name>
<evidence type="ECO:0000259" key="1">
    <source>
        <dbReference type="PROSITE" id="PS50097"/>
    </source>
</evidence>